<accession>A0A5N0ECJ4</accession>
<feature type="compositionally biased region" description="Pro residues" evidence="1">
    <location>
        <begin position="67"/>
        <end position="89"/>
    </location>
</feature>
<feature type="compositionally biased region" description="Low complexity" evidence="1">
    <location>
        <begin position="336"/>
        <end position="348"/>
    </location>
</feature>
<evidence type="ECO:0000313" key="3">
    <source>
        <dbReference type="Proteomes" id="UP000323876"/>
    </source>
</evidence>
<name>A0A5N0ECJ4_9NOCA</name>
<feature type="region of interest" description="Disordered" evidence="1">
    <location>
        <begin position="60"/>
        <end position="172"/>
    </location>
</feature>
<comment type="caution">
    <text evidence="2">The sequence shown here is derived from an EMBL/GenBank/DDBJ whole genome shotgun (WGS) entry which is preliminary data.</text>
</comment>
<reference evidence="2 3" key="1">
    <citation type="submission" date="2019-09" db="EMBL/GenBank/DDBJ databases">
        <authorList>
            <person name="Wang X."/>
        </authorList>
    </citation>
    <scope>NUCLEOTIDE SEQUENCE [LARGE SCALE GENOMIC DNA]</scope>
    <source>
        <strain evidence="2 3">CICC 11023</strain>
    </source>
</reference>
<dbReference type="Proteomes" id="UP000323876">
    <property type="component" value="Unassembled WGS sequence"/>
</dbReference>
<organism evidence="2 3">
    <name type="scientific">Nocardia colli</name>
    <dbReference type="NCBI Taxonomy" id="2545717"/>
    <lineage>
        <taxon>Bacteria</taxon>
        <taxon>Bacillati</taxon>
        <taxon>Actinomycetota</taxon>
        <taxon>Actinomycetes</taxon>
        <taxon>Mycobacteriales</taxon>
        <taxon>Nocardiaceae</taxon>
        <taxon>Nocardia</taxon>
    </lineage>
</organism>
<feature type="region of interest" description="Disordered" evidence="1">
    <location>
        <begin position="309"/>
        <end position="405"/>
    </location>
</feature>
<proteinExistence type="predicted"/>
<dbReference type="RefSeq" id="WP_150403469.1">
    <property type="nucleotide sequence ID" value="NZ_VXLC01000008.1"/>
</dbReference>
<feature type="compositionally biased region" description="Low complexity" evidence="1">
    <location>
        <begin position="90"/>
        <end position="104"/>
    </location>
</feature>
<gene>
    <name evidence="2" type="ORF">F3087_19730</name>
</gene>
<evidence type="ECO:0000256" key="1">
    <source>
        <dbReference type="SAM" id="MobiDB-lite"/>
    </source>
</evidence>
<evidence type="ECO:0000313" key="2">
    <source>
        <dbReference type="EMBL" id="KAA8887138.1"/>
    </source>
</evidence>
<sequence>MFEPDLSRRRRPWRRAGVSLVATGAVLVAGTVVLLTDPFDAPAQAGPYIPCEQWQQMHPGWPCVDVPDPPTPPPGPPTTPPALPTPALPGQPSAGTGAGSQAGALTPPPVGPGNGTPIVPVPGAEPNGSMGPTAGAGPSPALPTEQARGTTPAPSTSPVSPPEPAGVPQGPVDISSPAYRMAGLFGCDWTDLWCGLNKGWDTLKKSGECLLSLGIILAPFTKFRTVYKLLTDLATKFPKFEKPIKGLLTQLEKIFRNEKGKDLVDKISKTIFKFLVDNKALRTIILEAFGILQAYNSCKGALEGWLGQELPDPLGSGDGDGGEGDGGDAGDGNGSNEGSATGAGQNAPSSPPPNTTMAPPPPQPTQQPQPPPTTRPSPPPVTVPPPTTTPNPPPTGCGANPACLA</sequence>
<dbReference type="AlphaFoldDB" id="A0A5N0ECJ4"/>
<protein>
    <submittedName>
        <fullName evidence="2">Uncharacterized protein</fullName>
    </submittedName>
</protein>
<dbReference type="EMBL" id="VXLC01000008">
    <property type="protein sequence ID" value="KAA8887138.1"/>
    <property type="molecule type" value="Genomic_DNA"/>
</dbReference>
<feature type="compositionally biased region" description="Pro residues" evidence="1">
    <location>
        <begin position="349"/>
        <end position="395"/>
    </location>
</feature>
<keyword evidence="3" id="KW-1185">Reference proteome</keyword>